<reference evidence="2 3" key="1">
    <citation type="submission" date="2018-05" db="EMBL/GenBank/DDBJ databases">
        <title>Genomic Encyclopedia of Type Strains, Phase IV (KMG-IV): sequencing the most valuable type-strain genomes for metagenomic binning, comparative biology and taxonomic classification.</title>
        <authorList>
            <person name="Goeker M."/>
        </authorList>
    </citation>
    <scope>NUCLEOTIDE SEQUENCE [LARGE SCALE GENOMIC DNA]</scope>
    <source>
        <strain evidence="2 3">DSM 3183</strain>
    </source>
</reference>
<proteinExistence type="predicted"/>
<organism evidence="2 3">
    <name type="scientific">Blastomonas natatoria</name>
    <dbReference type="NCBI Taxonomy" id="34015"/>
    <lineage>
        <taxon>Bacteria</taxon>
        <taxon>Pseudomonadati</taxon>
        <taxon>Pseudomonadota</taxon>
        <taxon>Alphaproteobacteria</taxon>
        <taxon>Sphingomonadales</taxon>
        <taxon>Sphingomonadaceae</taxon>
        <taxon>Blastomonas</taxon>
    </lineage>
</organism>
<dbReference type="Gene3D" id="2.40.50.180">
    <property type="entry name" value="CheA-289, Domain 4"/>
    <property type="match status" value="1"/>
</dbReference>
<accession>A0A2V3VBQ0</accession>
<dbReference type="InterPro" id="IPR002545">
    <property type="entry name" value="CheW-lke_dom"/>
</dbReference>
<dbReference type="InterPro" id="IPR039315">
    <property type="entry name" value="CheW"/>
</dbReference>
<dbReference type="OrthoDB" id="7390823at2"/>
<dbReference type="RefSeq" id="WP_110298087.1">
    <property type="nucleotide sequence ID" value="NZ_QJJM01000004.1"/>
</dbReference>
<name>A0A2V3VBQ0_9SPHN</name>
<dbReference type="SUPFAM" id="SSF50341">
    <property type="entry name" value="CheW-like"/>
    <property type="match status" value="1"/>
</dbReference>
<dbReference type="Gene3D" id="2.30.30.40">
    <property type="entry name" value="SH3 Domains"/>
    <property type="match status" value="1"/>
</dbReference>
<dbReference type="GO" id="GO:0006935">
    <property type="term" value="P:chemotaxis"/>
    <property type="evidence" value="ECO:0007669"/>
    <property type="project" value="InterPro"/>
</dbReference>
<dbReference type="Pfam" id="PF01584">
    <property type="entry name" value="CheW"/>
    <property type="match status" value="1"/>
</dbReference>
<sequence>MKDLYLIAVIAGETVAIPSERIDSVVKVRESVPVPSSAPFITGLFALRSRVLTLIDCQYFVTGEPADLIAGQPAIVVDIGGCCYGLLVDDVLDVLPIPTDTLPLPSQLPAGWSEIGRALLELGGETYLLIDPDYMVNPAMRRAA</sequence>
<evidence type="ECO:0000259" key="1">
    <source>
        <dbReference type="PROSITE" id="PS50851"/>
    </source>
</evidence>
<dbReference type="PANTHER" id="PTHR22617:SF23">
    <property type="entry name" value="CHEMOTAXIS PROTEIN CHEW"/>
    <property type="match status" value="1"/>
</dbReference>
<dbReference type="Proteomes" id="UP000248014">
    <property type="component" value="Unassembled WGS sequence"/>
</dbReference>
<dbReference type="InterPro" id="IPR036061">
    <property type="entry name" value="CheW-like_dom_sf"/>
</dbReference>
<comment type="caution">
    <text evidence="2">The sequence shown here is derived from an EMBL/GenBank/DDBJ whole genome shotgun (WGS) entry which is preliminary data.</text>
</comment>
<dbReference type="SMART" id="SM00260">
    <property type="entry name" value="CheW"/>
    <property type="match status" value="1"/>
</dbReference>
<gene>
    <name evidence="2" type="ORF">C7451_10479</name>
</gene>
<evidence type="ECO:0000313" key="2">
    <source>
        <dbReference type="EMBL" id="PXW77585.1"/>
    </source>
</evidence>
<dbReference type="AlphaFoldDB" id="A0A2V3VBQ0"/>
<protein>
    <submittedName>
        <fullName evidence="2">Purine-binding chemotaxis protein CheW</fullName>
    </submittedName>
</protein>
<dbReference type="GO" id="GO:0005829">
    <property type="term" value="C:cytosol"/>
    <property type="evidence" value="ECO:0007669"/>
    <property type="project" value="TreeGrafter"/>
</dbReference>
<keyword evidence="3" id="KW-1185">Reference proteome</keyword>
<evidence type="ECO:0000313" key="3">
    <source>
        <dbReference type="Proteomes" id="UP000248014"/>
    </source>
</evidence>
<dbReference type="GO" id="GO:0007165">
    <property type="term" value="P:signal transduction"/>
    <property type="evidence" value="ECO:0007669"/>
    <property type="project" value="InterPro"/>
</dbReference>
<dbReference type="PANTHER" id="PTHR22617">
    <property type="entry name" value="CHEMOTAXIS SENSOR HISTIDINE KINASE-RELATED"/>
    <property type="match status" value="1"/>
</dbReference>
<dbReference type="EMBL" id="QJJM01000004">
    <property type="protein sequence ID" value="PXW77585.1"/>
    <property type="molecule type" value="Genomic_DNA"/>
</dbReference>
<feature type="domain" description="CheW-like" evidence="1">
    <location>
        <begin position="2"/>
        <end position="141"/>
    </location>
</feature>
<dbReference type="PROSITE" id="PS50851">
    <property type="entry name" value="CHEW"/>
    <property type="match status" value="1"/>
</dbReference>